<evidence type="ECO:0000313" key="1">
    <source>
        <dbReference type="EMBL" id="CCI11766.1"/>
    </source>
</evidence>
<reference evidence="1 2" key="1">
    <citation type="submission" date="2012-05" db="EMBL/GenBank/DDBJ databases">
        <title>Recombination and specialization in a pathogen metapopulation.</title>
        <authorList>
            <person name="Gardiner A."/>
            <person name="Kemen E."/>
            <person name="Schultz-Larsen T."/>
            <person name="MacLean D."/>
            <person name="Van Oosterhout C."/>
            <person name="Jones J.D.G."/>
        </authorList>
    </citation>
    <scope>NUCLEOTIDE SEQUENCE [LARGE SCALE GENOMIC DNA]</scope>
    <source>
        <strain evidence="1 2">Ac Nc2</strain>
    </source>
</reference>
<organism evidence="1 2">
    <name type="scientific">Albugo candida</name>
    <dbReference type="NCBI Taxonomy" id="65357"/>
    <lineage>
        <taxon>Eukaryota</taxon>
        <taxon>Sar</taxon>
        <taxon>Stramenopiles</taxon>
        <taxon>Oomycota</taxon>
        <taxon>Peronosporomycetes</taxon>
        <taxon>Albuginales</taxon>
        <taxon>Albuginaceae</taxon>
        <taxon>Albugo</taxon>
    </lineage>
</organism>
<comment type="caution">
    <text evidence="1">The sequence shown here is derived from an EMBL/GenBank/DDBJ whole genome shotgun (WGS) entry which is preliminary data.</text>
</comment>
<dbReference type="Proteomes" id="UP000053237">
    <property type="component" value="Unassembled WGS sequence"/>
</dbReference>
<accession>A0A024FXL1</accession>
<dbReference type="InParanoid" id="A0A024FXL1"/>
<dbReference type="EMBL" id="CAIX01001964">
    <property type="protein sequence ID" value="CCI11766.1"/>
    <property type="molecule type" value="Genomic_DNA"/>
</dbReference>
<protein>
    <submittedName>
        <fullName evidence="1">Uncharacterized protein</fullName>
    </submittedName>
</protein>
<sequence length="108" mass="11720">MVSEMYTSKRSAYSRVLSHHNWTSCIASSFLGPFNDILGSLQKAICGQIKTTLDVQQCTAASANAALAERSVNASKTITTDPVRSERFIPLLGAILREGIAIVPFSMR</sequence>
<keyword evidence="2" id="KW-1185">Reference proteome</keyword>
<gene>
    <name evidence="1" type="ORF">BN9_134420</name>
</gene>
<dbReference type="AlphaFoldDB" id="A0A024FXL1"/>
<evidence type="ECO:0000313" key="2">
    <source>
        <dbReference type="Proteomes" id="UP000053237"/>
    </source>
</evidence>
<name>A0A024FXL1_9STRA</name>
<proteinExistence type="predicted"/>